<dbReference type="Gene3D" id="3.40.630.10">
    <property type="entry name" value="Zn peptidases"/>
    <property type="match status" value="2"/>
</dbReference>
<feature type="binding site" evidence="15">
    <location>
        <position position="123"/>
    </location>
    <ligand>
        <name>Zn(2+)</name>
        <dbReference type="ChEBI" id="CHEBI:29105"/>
        <label>2</label>
    </ligand>
</feature>
<organism evidence="17 18">
    <name type="scientific">Aliikangiella coralliicola</name>
    <dbReference type="NCBI Taxonomy" id="2592383"/>
    <lineage>
        <taxon>Bacteria</taxon>
        <taxon>Pseudomonadati</taxon>
        <taxon>Pseudomonadota</taxon>
        <taxon>Gammaproteobacteria</taxon>
        <taxon>Oceanospirillales</taxon>
        <taxon>Pleioneaceae</taxon>
        <taxon>Aliikangiella</taxon>
    </lineage>
</organism>
<comment type="cofactor">
    <cofactor evidence="15">
        <name>Zn(2+)</name>
        <dbReference type="ChEBI" id="CHEBI:29105"/>
    </cofactor>
    <cofactor evidence="15">
        <name>Co(2+)</name>
        <dbReference type="ChEBI" id="CHEBI:48828"/>
    </cofactor>
    <text evidence="15">Binds 2 Zn(2+) or Co(2+) ions per subunit.</text>
</comment>
<feature type="active site" evidence="15">
    <location>
        <position position="92"/>
    </location>
</feature>
<evidence type="ECO:0000256" key="2">
    <source>
        <dbReference type="ARBA" id="ARBA00006746"/>
    </source>
</evidence>
<comment type="catalytic activity">
    <reaction evidence="14 15">
        <text>N-succinyl-(2S,6S)-2,6-diaminopimelate + H2O = (2S,6S)-2,6-diaminopimelate + succinate</text>
        <dbReference type="Rhea" id="RHEA:22608"/>
        <dbReference type="ChEBI" id="CHEBI:15377"/>
        <dbReference type="ChEBI" id="CHEBI:30031"/>
        <dbReference type="ChEBI" id="CHEBI:57609"/>
        <dbReference type="ChEBI" id="CHEBI:58087"/>
        <dbReference type="EC" id="3.5.1.18"/>
    </reaction>
</comment>
<dbReference type="NCBIfam" id="NF009557">
    <property type="entry name" value="PRK13009.1"/>
    <property type="match status" value="1"/>
</dbReference>
<dbReference type="Pfam" id="PF07687">
    <property type="entry name" value="M20_dimer"/>
    <property type="match status" value="1"/>
</dbReference>
<comment type="pathway">
    <text evidence="1 15">Amino-acid biosynthesis; L-lysine biosynthesis via DAP pathway; LL-2,6-diaminopimelate from (S)-tetrahydrodipicolinate (succinylase route): step 3/3.</text>
</comment>
<evidence type="ECO:0000256" key="12">
    <source>
        <dbReference type="ARBA" id="ARBA00023285"/>
    </source>
</evidence>
<dbReference type="OrthoDB" id="9809784at2"/>
<protein>
    <recommendedName>
        <fullName evidence="5 15">Succinyl-diaminopimelate desuccinylase</fullName>
        <shortName evidence="15">SDAP desuccinylase</shortName>
        <ecNumber evidence="4 15">3.5.1.18</ecNumber>
    </recommendedName>
    <alternativeName>
        <fullName evidence="13 15">N-succinyl-LL-2,6-diaminoheptanedioate amidohydrolase</fullName>
    </alternativeName>
</protein>
<feature type="binding site" evidence="15">
    <location>
        <position position="90"/>
    </location>
    <ligand>
        <name>Zn(2+)</name>
        <dbReference type="ChEBI" id="CHEBI:29105"/>
        <label>1</label>
    </ligand>
</feature>
<evidence type="ECO:0000313" key="18">
    <source>
        <dbReference type="Proteomes" id="UP000315439"/>
    </source>
</evidence>
<keyword evidence="9 15" id="KW-0862">Zinc</keyword>
<dbReference type="GO" id="GO:0050897">
    <property type="term" value="F:cobalt ion binding"/>
    <property type="evidence" value="ECO:0007669"/>
    <property type="project" value="UniProtKB-UniRule"/>
</dbReference>
<feature type="binding site" evidence="15">
    <location>
        <position position="372"/>
    </location>
    <ligand>
        <name>Zn(2+)</name>
        <dbReference type="ChEBI" id="CHEBI:29105"/>
        <label>2</label>
    </ligand>
</feature>
<dbReference type="GO" id="GO:0008777">
    <property type="term" value="F:acetylornithine deacetylase activity"/>
    <property type="evidence" value="ECO:0007669"/>
    <property type="project" value="TreeGrafter"/>
</dbReference>
<dbReference type="InterPro" id="IPR011650">
    <property type="entry name" value="Peptidase_M20_dimer"/>
</dbReference>
<comment type="caution">
    <text evidence="17">The sequence shown here is derived from an EMBL/GenBank/DDBJ whole genome shotgun (WGS) entry which is preliminary data.</text>
</comment>
<dbReference type="EC" id="3.5.1.18" evidence="4 15"/>
<keyword evidence="6 15" id="KW-0028">Amino-acid biosynthesis</keyword>
<evidence type="ECO:0000256" key="13">
    <source>
        <dbReference type="ARBA" id="ARBA00031891"/>
    </source>
</evidence>
<evidence type="ECO:0000256" key="7">
    <source>
        <dbReference type="ARBA" id="ARBA00022723"/>
    </source>
</evidence>
<evidence type="ECO:0000256" key="1">
    <source>
        <dbReference type="ARBA" id="ARBA00005130"/>
    </source>
</evidence>
<comment type="subunit">
    <text evidence="3 15">Homodimer.</text>
</comment>
<dbReference type="PANTHER" id="PTHR43808:SF31">
    <property type="entry name" value="N-ACETYL-L-CITRULLINE DEACETYLASE"/>
    <property type="match status" value="1"/>
</dbReference>
<dbReference type="UniPathway" id="UPA00034">
    <property type="reaction ID" value="UER00021"/>
</dbReference>
<dbReference type="GO" id="GO:0009014">
    <property type="term" value="F:succinyl-diaminopimelate desuccinylase activity"/>
    <property type="evidence" value="ECO:0007669"/>
    <property type="project" value="UniProtKB-UniRule"/>
</dbReference>
<dbReference type="HAMAP" id="MF_01690">
    <property type="entry name" value="DapE"/>
    <property type="match status" value="1"/>
</dbReference>
<dbReference type="RefSeq" id="WP_142892707.1">
    <property type="nucleotide sequence ID" value="NZ_ML660162.1"/>
</dbReference>
<dbReference type="PANTHER" id="PTHR43808">
    <property type="entry name" value="ACETYLORNITHINE DEACETYLASE"/>
    <property type="match status" value="1"/>
</dbReference>
<feature type="binding site" evidence="15">
    <location>
        <position position="186"/>
    </location>
    <ligand>
        <name>Zn(2+)</name>
        <dbReference type="ChEBI" id="CHEBI:29105"/>
        <label>1</label>
    </ligand>
</feature>
<dbReference type="Proteomes" id="UP000315439">
    <property type="component" value="Unassembled WGS sequence"/>
</dbReference>
<evidence type="ECO:0000256" key="9">
    <source>
        <dbReference type="ARBA" id="ARBA00022833"/>
    </source>
</evidence>
<keyword evidence="18" id="KW-1185">Reference proteome</keyword>
<evidence type="ECO:0000256" key="10">
    <source>
        <dbReference type="ARBA" id="ARBA00022915"/>
    </source>
</evidence>
<evidence type="ECO:0000256" key="15">
    <source>
        <dbReference type="HAMAP-Rule" id="MF_01690"/>
    </source>
</evidence>
<comment type="function">
    <text evidence="15">Catalyzes the hydrolysis of N-succinyl-L,L-diaminopimelic acid (SDAP), forming succinate and LL-2,6-diaminopimelate (DAP), an intermediate involved in the bacterial biosynthesis of lysine and meso-diaminopimelic acid, an essential component of bacterial cell walls.</text>
</comment>
<keyword evidence="12 15" id="KW-0170">Cobalt</keyword>
<dbReference type="PROSITE" id="PS00758">
    <property type="entry name" value="ARGE_DAPE_CPG2_1"/>
    <property type="match status" value="1"/>
</dbReference>
<keyword evidence="8 15" id="KW-0378">Hydrolase</keyword>
<keyword evidence="7 15" id="KW-0479">Metal-binding</keyword>
<dbReference type="InterPro" id="IPR001261">
    <property type="entry name" value="ArgE/DapE_CS"/>
</dbReference>
<name>A0A545UFF4_9GAMM</name>
<dbReference type="GO" id="GO:0006526">
    <property type="term" value="P:L-arginine biosynthetic process"/>
    <property type="evidence" value="ECO:0007669"/>
    <property type="project" value="TreeGrafter"/>
</dbReference>
<dbReference type="InterPro" id="IPR036264">
    <property type="entry name" value="Bact_exopeptidase_dim_dom"/>
</dbReference>
<gene>
    <name evidence="15 17" type="primary">dapE</name>
    <name evidence="17" type="ORF">FLL46_06625</name>
</gene>
<reference evidence="17 18" key="1">
    <citation type="submission" date="2019-07" db="EMBL/GenBank/DDBJ databases">
        <title>Draft genome for Aliikangiella sp. M105.</title>
        <authorList>
            <person name="Wang G."/>
        </authorList>
    </citation>
    <scope>NUCLEOTIDE SEQUENCE [LARGE SCALE GENOMIC DNA]</scope>
    <source>
        <strain evidence="17 18">M105</strain>
    </source>
</reference>
<dbReference type="InterPro" id="IPR050072">
    <property type="entry name" value="Peptidase_M20A"/>
</dbReference>
<dbReference type="Pfam" id="PF01546">
    <property type="entry name" value="Peptidase_M20"/>
    <property type="match status" value="1"/>
</dbReference>
<dbReference type="AlphaFoldDB" id="A0A545UFF4"/>
<evidence type="ECO:0000256" key="8">
    <source>
        <dbReference type="ARBA" id="ARBA00022801"/>
    </source>
</evidence>
<dbReference type="NCBIfam" id="TIGR01246">
    <property type="entry name" value="dapE_proteo"/>
    <property type="match status" value="1"/>
</dbReference>
<proteinExistence type="inferred from homology"/>
<feature type="domain" description="Peptidase M20 dimerisation" evidence="16">
    <location>
        <begin position="199"/>
        <end position="306"/>
    </location>
</feature>
<comment type="similarity">
    <text evidence="2 15">Belongs to the peptidase M20A family. DapE subfamily.</text>
</comment>
<dbReference type="GO" id="GO:0009089">
    <property type="term" value="P:lysine biosynthetic process via diaminopimelate"/>
    <property type="evidence" value="ECO:0007669"/>
    <property type="project" value="UniProtKB-UniRule"/>
</dbReference>
<evidence type="ECO:0000256" key="3">
    <source>
        <dbReference type="ARBA" id="ARBA00011738"/>
    </source>
</evidence>
<feature type="binding site" evidence="15">
    <location>
        <position position="158"/>
    </location>
    <ligand>
        <name>Zn(2+)</name>
        <dbReference type="ChEBI" id="CHEBI:29105"/>
        <label>2</label>
    </ligand>
</feature>
<dbReference type="GO" id="GO:0008270">
    <property type="term" value="F:zinc ion binding"/>
    <property type="evidence" value="ECO:0007669"/>
    <property type="project" value="UniProtKB-UniRule"/>
</dbReference>
<dbReference type="EMBL" id="VIKS01000004">
    <property type="protein sequence ID" value="TQV88198.1"/>
    <property type="molecule type" value="Genomic_DNA"/>
</dbReference>
<dbReference type="SUPFAM" id="SSF55031">
    <property type="entry name" value="Bacterial exopeptidase dimerisation domain"/>
    <property type="match status" value="1"/>
</dbReference>
<accession>A0A545UFF4</accession>
<evidence type="ECO:0000256" key="6">
    <source>
        <dbReference type="ARBA" id="ARBA00022605"/>
    </source>
</evidence>
<dbReference type="GO" id="GO:0019877">
    <property type="term" value="P:diaminopimelate biosynthetic process"/>
    <property type="evidence" value="ECO:0007669"/>
    <property type="project" value="UniProtKB-UniRule"/>
</dbReference>
<evidence type="ECO:0000256" key="14">
    <source>
        <dbReference type="ARBA" id="ARBA00051301"/>
    </source>
</evidence>
<feature type="binding site" evidence="15">
    <location>
        <position position="123"/>
    </location>
    <ligand>
        <name>Zn(2+)</name>
        <dbReference type="ChEBI" id="CHEBI:29105"/>
        <label>1</label>
    </ligand>
</feature>
<sequence length="402" mass="44471">MFARNILPTKNFVQQVSLPPVEELQIATLSLSRALIERPSITPNDAGCLNIIENRLTKLGMANERMDFAPVSNLFSSFQSNKPMLAFVGHTDVVPPGDLTSWHTEPFLPIEKNGYLHGRGSVDMKTAVAAMVIALEYFVKLGLKQNVDIGFMLTSDEEGEAVHGIKHVVERLQARGQKVNWALVGEPSSEEKVGDSIKIGRRGSLTASVILKGKQGHVGYPSQIVNPVKQASKLLNKLQHKQWDMPSRFFPATSFQVVKFHCDSGAENISPATAEFVFNMRYSPKQTVEKLQNYIEKKVAKSGLEYQITWKVDAEPFITRRSLIRKVVEQVTSNSVGYKPKLSTAGGTSDGRFLAQMGTQVVEFGLCNKGIHQANEKVLITDLGLLTSMYLKILIQMNGLNA</sequence>
<feature type="active site" description="Proton acceptor" evidence="15">
    <location>
        <position position="157"/>
    </location>
</feature>
<evidence type="ECO:0000256" key="5">
    <source>
        <dbReference type="ARBA" id="ARBA00022391"/>
    </source>
</evidence>
<dbReference type="InterPro" id="IPR005941">
    <property type="entry name" value="DapE_proteobac"/>
</dbReference>
<evidence type="ECO:0000256" key="11">
    <source>
        <dbReference type="ARBA" id="ARBA00023154"/>
    </source>
</evidence>
<keyword evidence="11 15" id="KW-0457">Lysine biosynthesis</keyword>
<keyword evidence="10 15" id="KW-0220">Diaminopimelate biosynthesis</keyword>
<evidence type="ECO:0000313" key="17">
    <source>
        <dbReference type="EMBL" id="TQV88198.1"/>
    </source>
</evidence>
<evidence type="ECO:0000259" key="16">
    <source>
        <dbReference type="Pfam" id="PF07687"/>
    </source>
</evidence>
<dbReference type="SUPFAM" id="SSF53187">
    <property type="entry name" value="Zn-dependent exopeptidases"/>
    <property type="match status" value="1"/>
</dbReference>
<dbReference type="InterPro" id="IPR002933">
    <property type="entry name" value="Peptidase_M20"/>
</dbReference>
<evidence type="ECO:0000256" key="4">
    <source>
        <dbReference type="ARBA" id="ARBA00011921"/>
    </source>
</evidence>